<protein>
    <submittedName>
        <fullName evidence="2">Uncharacterized protein</fullName>
    </submittedName>
</protein>
<organism evidence="2 3">
    <name type="scientific">Tuber aestivum</name>
    <name type="common">summer truffle</name>
    <dbReference type="NCBI Taxonomy" id="59557"/>
    <lineage>
        <taxon>Eukaryota</taxon>
        <taxon>Fungi</taxon>
        <taxon>Dikarya</taxon>
        <taxon>Ascomycota</taxon>
        <taxon>Pezizomycotina</taxon>
        <taxon>Pezizomycetes</taxon>
        <taxon>Pezizales</taxon>
        <taxon>Tuberaceae</taxon>
        <taxon>Tuber</taxon>
    </lineage>
</organism>
<sequence>MGFRRLSRRSLMELCEEVDVEGRIMGSEELGVVGAVDGGIVGVYQGDLGGFMTEEARMRAKRRRYVDDAEELETGEAEEDEEMS</sequence>
<gene>
    <name evidence="2" type="ORF">GSTUAT00000684001</name>
</gene>
<feature type="compositionally biased region" description="Acidic residues" evidence="1">
    <location>
        <begin position="68"/>
        <end position="84"/>
    </location>
</feature>
<proteinExistence type="predicted"/>
<dbReference type="Proteomes" id="UP001412239">
    <property type="component" value="Unassembled WGS sequence"/>
</dbReference>
<name>A0A292Q929_9PEZI</name>
<dbReference type="AlphaFoldDB" id="A0A292Q929"/>
<accession>A0A292Q929</accession>
<evidence type="ECO:0000313" key="2">
    <source>
        <dbReference type="EMBL" id="CUS15217.1"/>
    </source>
</evidence>
<dbReference type="EMBL" id="LN890949">
    <property type="protein sequence ID" value="CUS15217.1"/>
    <property type="molecule type" value="Genomic_DNA"/>
</dbReference>
<reference evidence="2" key="1">
    <citation type="submission" date="2015-10" db="EMBL/GenBank/DDBJ databases">
        <authorList>
            <person name="Regsiter A."/>
            <person name="william w."/>
        </authorList>
    </citation>
    <scope>NUCLEOTIDE SEQUENCE</scope>
    <source>
        <strain evidence="2">Montdore</strain>
    </source>
</reference>
<feature type="region of interest" description="Disordered" evidence="1">
    <location>
        <begin position="65"/>
        <end position="84"/>
    </location>
</feature>
<keyword evidence="3" id="KW-1185">Reference proteome</keyword>
<evidence type="ECO:0000256" key="1">
    <source>
        <dbReference type="SAM" id="MobiDB-lite"/>
    </source>
</evidence>
<evidence type="ECO:0000313" key="3">
    <source>
        <dbReference type="Proteomes" id="UP001412239"/>
    </source>
</evidence>